<dbReference type="RefSeq" id="WP_090080489.1">
    <property type="nucleotide sequence ID" value="NZ_FOMR01000001.1"/>
</dbReference>
<accession>A0A1I1SFE6</accession>
<organism evidence="2 3">
    <name type="scientific">Lentibacillus persicus</name>
    <dbReference type="NCBI Taxonomy" id="640948"/>
    <lineage>
        <taxon>Bacteria</taxon>
        <taxon>Bacillati</taxon>
        <taxon>Bacillota</taxon>
        <taxon>Bacilli</taxon>
        <taxon>Bacillales</taxon>
        <taxon>Bacillaceae</taxon>
        <taxon>Lentibacillus</taxon>
    </lineage>
</organism>
<protein>
    <recommendedName>
        <fullName evidence="4">Rod shape-determining protein MreD</fullName>
    </recommendedName>
</protein>
<keyword evidence="1" id="KW-0472">Membrane</keyword>
<feature type="transmembrane region" description="Helical" evidence="1">
    <location>
        <begin position="68"/>
        <end position="86"/>
    </location>
</feature>
<dbReference type="STRING" id="640948.SAMN05216238_101402"/>
<reference evidence="3" key="1">
    <citation type="submission" date="2016-10" db="EMBL/GenBank/DDBJ databases">
        <authorList>
            <person name="Varghese N."/>
            <person name="Submissions S."/>
        </authorList>
    </citation>
    <scope>NUCLEOTIDE SEQUENCE [LARGE SCALE GENOMIC DNA]</scope>
    <source>
        <strain evidence="3">DSM 22530</strain>
    </source>
</reference>
<evidence type="ECO:0000313" key="2">
    <source>
        <dbReference type="EMBL" id="SFD45205.1"/>
    </source>
</evidence>
<dbReference type="NCBIfam" id="NF041644">
    <property type="entry name" value="CBO0543_fam"/>
    <property type="match status" value="1"/>
</dbReference>
<feature type="transmembrane region" description="Helical" evidence="1">
    <location>
        <begin position="123"/>
        <end position="146"/>
    </location>
</feature>
<evidence type="ECO:0008006" key="4">
    <source>
        <dbReference type="Google" id="ProtNLM"/>
    </source>
</evidence>
<proteinExistence type="predicted"/>
<dbReference type="InterPro" id="IPR048147">
    <property type="entry name" value="CBO0543-like"/>
</dbReference>
<feature type="transmembrane region" description="Helical" evidence="1">
    <location>
        <begin position="6"/>
        <end position="22"/>
    </location>
</feature>
<feature type="transmembrane region" description="Helical" evidence="1">
    <location>
        <begin position="29"/>
        <end position="48"/>
    </location>
</feature>
<evidence type="ECO:0000313" key="3">
    <source>
        <dbReference type="Proteomes" id="UP000199474"/>
    </source>
</evidence>
<keyword evidence="3" id="KW-1185">Reference proteome</keyword>
<dbReference type="AlphaFoldDB" id="A0A1I1SFE6"/>
<name>A0A1I1SFE6_9BACI</name>
<evidence type="ECO:0000256" key="1">
    <source>
        <dbReference type="SAM" id="Phobius"/>
    </source>
</evidence>
<feature type="transmembrane region" description="Helical" evidence="1">
    <location>
        <begin position="93"/>
        <end position="111"/>
    </location>
</feature>
<dbReference type="EMBL" id="FOMR01000001">
    <property type="protein sequence ID" value="SFD45205.1"/>
    <property type="molecule type" value="Genomic_DNA"/>
</dbReference>
<dbReference type="Proteomes" id="UP000199474">
    <property type="component" value="Unassembled WGS sequence"/>
</dbReference>
<keyword evidence="1" id="KW-0812">Transmembrane</keyword>
<keyword evidence="1" id="KW-1133">Transmembrane helix</keyword>
<dbReference type="OrthoDB" id="2622010at2"/>
<gene>
    <name evidence="2" type="ORF">SAMN05216238_101402</name>
</gene>
<sequence length="157" mass="18249">MEIFLLWLFLISGLVLTGILLTKRPLIQWLLCFFIAAYFASFLGDLVAKAGMLTYPVKLFPQLQSSVLYEYLLLPLICVRHVQITYQSSFLKWCLYAFFYSGVVTIVEVLLEKYTALVHFINWNWLYSLISVMFFIVGIRLLMWLINTARKNSNSPG</sequence>